<dbReference type="AlphaFoldDB" id="A0AAV5E8Y4"/>
<dbReference type="Proteomes" id="UP001054889">
    <property type="component" value="Unassembled WGS sequence"/>
</dbReference>
<protein>
    <submittedName>
        <fullName evidence="2">Uncharacterized protein</fullName>
    </submittedName>
</protein>
<comment type="caution">
    <text evidence="2">The sequence shown here is derived from an EMBL/GenBank/DDBJ whole genome shotgun (WGS) entry which is preliminary data.</text>
</comment>
<gene>
    <name evidence="2" type="primary">gb06156</name>
    <name evidence="2" type="ORF">PR202_gb06156</name>
</gene>
<evidence type="ECO:0000313" key="2">
    <source>
        <dbReference type="EMBL" id="GJN18942.1"/>
    </source>
</evidence>
<dbReference type="EMBL" id="BQKI01000074">
    <property type="protein sequence ID" value="GJN18942.1"/>
    <property type="molecule type" value="Genomic_DNA"/>
</dbReference>
<keyword evidence="3" id="KW-1185">Reference proteome</keyword>
<feature type="region of interest" description="Disordered" evidence="1">
    <location>
        <begin position="98"/>
        <end position="138"/>
    </location>
</feature>
<sequence>MCSSWEEPPEHPLQSTFANANAISLPPKVCSISFLLDFSLCVCYVSLGVSERLVVEEFECRRCLRSRLGLGRGEEASGRQGASAALEGGEPRRGVLAAAALGGGGGGGHDAVAAAARGQYRREEEERARSGGRGLGSD</sequence>
<reference evidence="2" key="2">
    <citation type="submission" date="2021-12" db="EMBL/GenBank/DDBJ databases">
        <title>Resequencing data analysis of finger millet.</title>
        <authorList>
            <person name="Hatakeyama M."/>
            <person name="Aluri S."/>
            <person name="Balachadran M.T."/>
            <person name="Sivarajan S.R."/>
            <person name="Poveda L."/>
            <person name="Shimizu-Inatsugi R."/>
            <person name="Schlapbach R."/>
            <person name="Sreeman S.M."/>
            <person name="Shimizu K.K."/>
        </authorList>
    </citation>
    <scope>NUCLEOTIDE SEQUENCE</scope>
</reference>
<proteinExistence type="predicted"/>
<accession>A0AAV5E8Y4</accession>
<evidence type="ECO:0000256" key="1">
    <source>
        <dbReference type="SAM" id="MobiDB-lite"/>
    </source>
</evidence>
<organism evidence="2 3">
    <name type="scientific">Eleusine coracana subsp. coracana</name>
    <dbReference type="NCBI Taxonomy" id="191504"/>
    <lineage>
        <taxon>Eukaryota</taxon>
        <taxon>Viridiplantae</taxon>
        <taxon>Streptophyta</taxon>
        <taxon>Embryophyta</taxon>
        <taxon>Tracheophyta</taxon>
        <taxon>Spermatophyta</taxon>
        <taxon>Magnoliopsida</taxon>
        <taxon>Liliopsida</taxon>
        <taxon>Poales</taxon>
        <taxon>Poaceae</taxon>
        <taxon>PACMAD clade</taxon>
        <taxon>Chloridoideae</taxon>
        <taxon>Cynodonteae</taxon>
        <taxon>Eleusininae</taxon>
        <taxon>Eleusine</taxon>
    </lineage>
</organism>
<reference evidence="2" key="1">
    <citation type="journal article" date="2018" name="DNA Res.">
        <title>Multiple hybrid de novo genome assembly of finger millet, an orphan allotetraploid crop.</title>
        <authorList>
            <person name="Hatakeyama M."/>
            <person name="Aluri S."/>
            <person name="Balachadran M.T."/>
            <person name="Sivarajan S.R."/>
            <person name="Patrignani A."/>
            <person name="Gruter S."/>
            <person name="Poveda L."/>
            <person name="Shimizu-Inatsugi R."/>
            <person name="Baeten J."/>
            <person name="Francoijs K.J."/>
            <person name="Nataraja K.N."/>
            <person name="Reddy Y.A.N."/>
            <person name="Phadnis S."/>
            <person name="Ravikumar R.L."/>
            <person name="Schlapbach R."/>
            <person name="Sreeman S.M."/>
            <person name="Shimizu K.K."/>
        </authorList>
    </citation>
    <scope>NUCLEOTIDE SEQUENCE</scope>
</reference>
<name>A0AAV5E8Y4_ELECO</name>
<evidence type="ECO:0000313" key="3">
    <source>
        <dbReference type="Proteomes" id="UP001054889"/>
    </source>
</evidence>
<feature type="compositionally biased region" description="Basic and acidic residues" evidence="1">
    <location>
        <begin position="120"/>
        <end position="129"/>
    </location>
</feature>